<feature type="compositionally biased region" description="Basic and acidic residues" evidence="1">
    <location>
        <begin position="326"/>
        <end position="335"/>
    </location>
</feature>
<feature type="transmembrane region" description="Helical" evidence="2">
    <location>
        <begin position="12"/>
        <end position="30"/>
    </location>
</feature>
<keyword evidence="4" id="KW-0378">Hydrolase</keyword>
<dbReference type="RefSeq" id="WP_121917755.1">
    <property type="nucleotide sequence ID" value="NZ_REFV01000010.1"/>
</dbReference>
<protein>
    <submittedName>
        <fullName evidence="4">Endonuclease/exonuclease/phosphatase family protein</fullName>
    </submittedName>
</protein>
<keyword evidence="2" id="KW-0472">Membrane</keyword>
<gene>
    <name evidence="4" type="ORF">EAX61_11080</name>
</gene>
<organism evidence="4 5">
    <name type="scientific">Dokdonia sinensis</name>
    <dbReference type="NCBI Taxonomy" id="2479847"/>
    <lineage>
        <taxon>Bacteria</taxon>
        <taxon>Pseudomonadati</taxon>
        <taxon>Bacteroidota</taxon>
        <taxon>Flavobacteriia</taxon>
        <taxon>Flavobacteriales</taxon>
        <taxon>Flavobacteriaceae</taxon>
        <taxon>Dokdonia</taxon>
    </lineage>
</organism>
<comment type="caution">
    <text evidence="4">The sequence shown here is derived from an EMBL/GenBank/DDBJ whole genome shotgun (WGS) entry which is preliminary data.</text>
</comment>
<dbReference type="InterPro" id="IPR036691">
    <property type="entry name" value="Endo/exonu/phosph_ase_sf"/>
</dbReference>
<feature type="transmembrane region" description="Helical" evidence="2">
    <location>
        <begin position="65"/>
        <end position="84"/>
    </location>
</feature>
<dbReference type="AlphaFoldDB" id="A0A3M0FYT6"/>
<evidence type="ECO:0000259" key="3">
    <source>
        <dbReference type="Pfam" id="PF03372"/>
    </source>
</evidence>
<dbReference type="Gene3D" id="3.60.10.10">
    <property type="entry name" value="Endonuclease/exonuclease/phosphatase"/>
    <property type="match status" value="1"/>
</dbReference>
<dbReference type="InterPro" id="IPR005135">
    <property type="entry name" value="Endo/exonuclease/phosphatase"/>
</dbReference>
<sequence>MKLKHFLQGFGILAVILTLLPLIAIDYWWIRIFDFPHAQLTTLTLIAIVTYFIKFDIKYYKDYLFVSVLIACFAFQLTKIYSYTPFSGKEALDSTITSQDSSLTIYSANVLQKNEEYQLVLDQIEQRNPDIVLLMETDTKWKDGVNGTLSQKYPHHLLQPFDNTYGMLLYSKLPMTDAKIKFLVDKEIPSMEAKVTLRNGDKFQLYAIHPTPPMPQHNPMSSDRDTEMMKTAFSANERTMPVIVIGDFNDVAWSNTTSLFRKISRLLDPRIGRGFYNTFNAKNIMLRWPLDHLFISEEFRVQSLERTDHIKSDHFPVFTELTFEPEKASEQKADEPSPAQIKNAEEQLKEQNLLDMQIKY</sequence>
<keyword evidence="2" id="KW-1133">Transmembrane helix</keyword>
<feature type="domain" description="Endonuclease/exonuclease/phosphatase" evidence="3">
    <location>
        <begin position="108"/>
        <end position="314"/>
    </location>
</feature>
<keyword evidence="5" id="KW-1185">Reference proteome</keyword>
<dbReference type="EMBL" id="REFV01000010">
    <property type="protein sequence ID" value="RMB57648.1"/>
    <property type="molecule type" value="Genomic_DNA"/>
</dbReference>
<keyword evidence="4" id="KW-0540">Nuclease</keyword>
<feature type="region of interest" description="Disordered" evidence="1">
    <location>
        <begin position="326"/>
        <end position="346"/>
    </location>
</feature>
<evidence type="ECO:0000256" key="1">
    <source>
        <dbReference type="SAM" id="MobiDB-lite"/>
    </source>
</evidence>
<keyword evidence="4" id="KW-0255">Endonuclease</keyword>
<dbReference type="SUPFAM" id="SSF56219">
    <property type="entry name" value="DNase I-like"/>
    <property type="match status" value="1"/>
</dbReference>
<dbReference type="Pfam" id="PF03372">
    <property type="entry name" value="Exo_endo_phos"/>
    <property type="match status" value="1"/>
</dbReference>
<keyword evidence="2" id="KW-0812">Transmembrane</keyword>
<reference evidence="4 5" key="1">
    <citation type="submission" date="2018-10" db="EMBL/GenBank/DDBJ databases">
        <title>Dokdonia luteus sp. nov., isolated from sea water.</title>
        <authorList>
            <person name="Zhou L.Y."/>
            <person name="Du Z.J."/>
        </authorList>
    </citation>
    <scope>NUCLEOTIDE SEQUENCE [LARGE SCALE GENOMIC DNA]</scope>
    <source>
        <strain evidence="4 5">SH27</strain>
    </source>
</reference>
<keyword evidence="4" id="KW-0269">Exonuclease</keyword>
<dbReference type="GO" id="GO:0004519">
    <property type="term" value="F:endonuclease activity"/>
    <property type="evidence" value="ECO:0007669"/>
    <property type="project" value="UniProtKB-KW"/>
</dbReference>
<evidence type="ECO:0000313" key="4">
    <source>
        <dbReference type="EMBL" id="RMB57648.1"/>
    </source>
</evidence>
<dbReference type="OrthoDB" id="9796594at2"/>
<feature type="transmembrane region" description="Helical" evidence="2">
    <location>
        <begin position="36"/>
        <end position="53"/>
    </location>
</feature>
<name>A0A3M0FYT6_9FLAO</name>
<accession>A0A3M0FYT6</accession>
<evidence type="ECO:0000313" key="5">
    <source>
        <dbReference type="Proteomes" id="UP000281985"/>
    </source>
</evidence>
<dbReference type="Proteomes" id="UP000281985">
    <property type="component" value="Unassembled WGS sequence"/>
</dbReference>
<dbReference type="GO" id="GO:0004527">
    <property type="term" value="F:exonuclease activity"/>
    <property type="evidence" value="ECO:0007669"/>
    <property type="project" value="UniProtKB-KW"/>
</dbReference>
<evidence type="ECO:0000256" key="2">
    <source>
        <dbReference type="SAM" id="Phobius"/>
    </source>
</evidence>
<proteinExistence type="predicted"/>